<proteinExistence type="predicted"/>
<name>A0ABT2WJI6_9BACI</name>
<comment type="caution">
    <text evidence="1">The sequence shown here is derived from an EMBL/GenBank/DDBJ whole genome shotgun (WGS) entry which is preliminary data.</text>
</comment>
<keyword evidence="2" id="KW-1185">Reference proteome</keyword>
<dbReference type="Proteomes" id="UP001208656">
    <property type="component" value="Unassembled WGS sequence"/>
</dbReference>
<dbReference type="EMBL" id="JAOUSE010000086">
    <property type="protein sequence ID" value="MCU9595854.1"/>
    <property type="molecule type" value="Genomic_DNA"/>
</dbReference>
<gene>
    <name evidence="1" type="ORF">OEV82_15725</name>
</gene>
<sequence>MKRKDGEKFHKPADVSIITMSDGKDGHSFISTYHDFYNNTLGWNRIHSADYDEQVKIAKEIIDQIDGAHIQNDKLAKDFATIQEIAESLISEESRETMRTLHRFFHDLDIYLNGYNRASTFGVTEYKGEN</sequence>
<organism evidence="1 2">
    <name type="scientific">Pallidibacillus thermolactis</name>
    <dbReference type="NCBI Taxonomy" id="251051"/>
    <lineage>
        <taxon>Bacteria</taxon>
        <taxon>Bacillati</taxon>
        <taxon>Bacillota</taxon>
        <taxon>Bacilli</taxon>
        <taxon>Bacillales</taxon>
        <taxon>Bacillaceae</taxon>
        <taxon>Pallidibacillus</taxon>
    </lineage>
</organism>
<reference evidence="1 2" key="1">
    <citation type="submission" date="2022-10" db="EMBL/GenBank/DDBJ databases">
        <title>Description of Fervidibacillus gen. nov. in the family Fervidibacillaceae fam. nov. with two species, Fervidibacillus albus sp. nov., and Fervidibacillus halotolerans sp. nov., isolated from tidal flat sediments.</title>
        <authorList>
            <person name="Kwon K.K."/>
            <person name="Yang S.-H."/>
        </authorList>
    </citation>
    <scope>NUCLEOTIDE SEQUENCE [LARGE SCALE GENOMIC DNA]</scope>
    <source>
        <strain evidence="1 2">DSM 23332</strain>
    </source>
</reference>
<accession>A0ABT2WJI6</accession>
<dbReference type="RefSeq" id="WP_263062401.1">
    <property type="nucleotide sequence ID" value="NZ_JAOUSE010000086.1"/>
</dbReference>
<protein>
    <submittedName>
        <fullName evidence="1">Uncharacterized protein</fullName>
    </submittedName>
</protein>
<evidence type="ECO:0000313" key="1">
    <source>
        <dbReference type="EMBL" id="MCU9595854.1"/>
    </source>
</evidence>
<evidence type="ECO:0000313" key="2">
    <source>
        <dbReference type="Proteomes" id="UP001208656"/>
    </source>
</evidence>